<dbReference type="PANTHER" id="PTHR11662:SF415">
    <property type="entry name" value="AT30085P-RELATED"/>
    <property type="match status" value="1"/>
</dbReference>
<evidence type="ECO:0000313" key="6">
    <source>
        <dbReference type="EMBL" id="VVC98702.1"/>
    </source>
</evidence>
<organism evidence="6 7">
    <name type="scientific">Leptidea sinapis</name>
    <dbReference type="NCBI Taxonomy" id="189913"/>
    <lineage>
        <taxon>Eukaryota</taxon>
        <taxon>Metazoa</taxon>
        <taxon>Ecdysozoa</taxon>
        <taxon>Arthropoda</taxon>
        <taxon>Hexapoda</taxon>
        <taxon>Insecta</taxon>
        <taxon>Pterygota</taxon>
        <taxon>Neoptera</taxon>
        <taxon>Endopterygota</taxon>
        <taxon>Lepidoptera</taxon>
        <taxon>Glossata</taxon>
        <taxon>Ditrysia</taxon>
        <taxon>Papilionoidea</taxon>
        <taxon>Pieridae</taxon>
        <taxon>Dismorphiinae</taxon>
        <taxon>Leptidea</taxon>
    </lineage>
</organism>
<accession>A0A5E4QKZ9</accession>
<dbReference type="Proteomes" id="UP000324832">
    <property type="component" value="Unassembled WGS sequence"/>
</dbReference>
<keyword evidence="7" id="KW-1185">Reference proteome</keyword>
<name>A0A5E4QKZ9_9NEOP</name>
<evidence type="ECO:0000256" key="5">
    <source>
        <dbReference type="SAM" id="Phobius"/>
    </source>
</evidence>
<feature type="transmembrane region" description="Helical" evidence="5">
    <location>
        <begin position="67"/>
        <end position="86"/>
    </location>
</feature>
<feature type="non-terminal residue" evidence="6">
    <location>
        <position position="1"/>
    </location>
</feature>
<gene>
    <name evidence="6" type="ORF">LSINAPIS_LOCUS9736</name>
</gene>
<keyword evidence="2 5" id="KW-0812">Transmembrane</keyword>
<evidence type="ECO:0000256" key="4">
    <source>
        <dbReference type="ARBA" id="ARBA00023136"/>
    </source>
</evidence>
<keyword evidence="3 5" id="KW-1133">Transmembrane helix</keyword>
<evidence type="ECO:0000256" key="2">
    <source>
        <dbReference type="ARBA" id="ARBA00022692"/>
    </source>
</evidence>
<sequence length="189" mass="21264">VGHDWGYYTMVTDLPKYSHDVLKFNIATTGVLTALPYIAMWISSFIFGFVCDLCIKKGWHTIKTGRIIHTTIAATGPAICIIMASYSGCDRVAAMVYFVLSMALMGGFYSGMKSTLVQWRTAFWVCFTVLVGTNVVYCIWADGEQQWWDDVRKFGYPADWKHGSLLPEDNIEQPEAVKLSSKKNTEDDS</sequence>
<dbReference type="PANTHER" id="PTHR11662">
    <property type="entry name" value="SOLUTE CARRIER FAMILY 17"/>
    <property type="match status" value="1"/>
</dbReference>
<feature type="transmembrane region" description="Helical" evidence="5">
    <location>
        <begin position="92"/>
        <end position="109"/>
    </location>
</feature>
<evidence type="ECO:0000313" key="7">
    <source>
        <dbReference type="Proteomes" id="UP000324832"/>
    </source>
</evidence>
<dbReference type="GO" id="GO:0006820">
    <property type="term" value="P:monoatomic anion transport"/>
    <property type="evidence" value="ECO:0007669"/>
    <property type="project" value="TreeGrafter"/>
</dbReference>
<dbReference type="EMBL" id="FZQP02003745">
    <property type="protein sequence ID" value="VVC98702.1"/>
    <property type="molecule type" value="Genomic_DNA"/>
</dbReference>
<reference evidence="6 7" key="1">
    <citation type="submission" date="2017-07" db="EMBL/GenBank/DDBJ databases">
        <authorList>
            <person name="Talla V."/>
            <person name="Backstrom N."/>
        </authorList>
    </citation>
    <scope>NUCLEOTIDE SEQUENCE [LARGE SCALE GENOMIC DNA]</scope>
</reference>
<dbReference type="InterPro" id="IPR050382">
    <property type="entry name" value="MFS_Na/Anion_cotransporter"/>
</dbReference>
<dbReference type="Gene3D" id="1.20.1250.20">
    <property type="entry name" value="MFS general substrate transporter like domains"/>
    <property type="match status" value="1"/>
</dbReference>
<dbReference type="SUPFAM" id="SSF103473">
    <property type="entry name" value="MFS general substrate transporter"/>
    <property type="match status" value="1"/>
</dbReference>
<protein>
    <submittedName>
        <fullName evidence="6">Uncharacterized protein</fullName>
    </submittedName>
</protein>
<evidence type="ECO:0000256" key="1">
    <source>
        <dbReference type="ARBA" id="ARBA00004141"/>
    </source>
</evidence>
<dbReference type="AlphaFoldDB" id="A0A5E4QKZ9"/>
<dbReference type="GO" id="GO:0022857">
    <property type="term" value="F:transmembrane transporter activity"/>
    <property type="evidence" value="ECO:0007669"/>
    <property type="project" value="TreeGrafter"/>
</dbReference>
<dbReference type="GO" id="GO:0016020">
    <property type="term" value="C:membrane"/>
    <property type="evidence" value="ECO:0007669"/>
    <property type="project" value="UniProtKB-SubCell"/>
</dbReference>
<feature type="transmembrane region" description="Helical" evidence="5">
    <location>
        <begin position="121"/>
        <end position="140"/>
    </location>
</feature>
<dbReference type="InterPro" id="IPR036259">
    <property type="entry name" value="MFS_trans_sf"/>
</dbReference>
<feature type="transmembrane region" description="Helical" evidence="5">
    <location>
        <begin position="34"/>
        <end position="55"/>
    </location>
</feature>
<keyword evidence="4 5" id="KW-0472">Membrane</keyword>
<proteinExistence type="predicted"/>
<evidence type="ECO:0000256" key="3">
    <source>
        <dbReference type="ARBA" id="ARBA00022989"/>
    </source>
</evidence>
<comment type="subcellular location">
    <subcellularLocation>
        <location evidence="1">Membrane</location>
        <topology evidence="1">Multi-pass membrane protein</topology>
    </subcellularLocation>
</comment>